<evidence type="ECO:0000256" key="1">
    <source>
        <dbReference type="SAM" id="MobiDB-lite"/>
    </source>
</evidence>
<evidence type="ECO:0000313" key="3">
    <source>
        <dbReference type="Proteomes" id="UP000799291"/>
    </source>
</evidence>
<accession>A0A6G1JI35</accession>
<dbReference type="EMBL" id="MU005571">
    <property type="protein sequence ID" value="KAF2689835.1"/>
    <property type="molecule type" value="Genomic_DNA"/>
</dbReference>
<name>A0A6G1JI35_9PLEO</name>
<sequence length="563" mass="63000">MAIDKCPRRPQKRPTKELSWELASHSKAYLEAEQYAQGYNFLHSLLGAGNSISNPAKPYVGFLAPAVQLALASTLIVYPHITTKTRSADAIKGSDAALRYLRCVQQTLDGPAYRTIRRAFSFTDNRRGRRDPKRDPPSPSQTSGSDVEHLSGLVANAQSIFCRGEDFWHVVGWAFNCSVTHKKRWARWKLWLEVMLDFLEADWDGCMRDGREDSAKRDSILQESLIWQYINHHDLTKSALKRRITRAVLAAGDAHSRTHYHEVWQNETAELMPIDEKKKPVGNVDFDTGEVGDYDSEDEDVVMQDTPRRSKRRMPTKLSDGSPDREDGSVTPGTDALGRLGGAEAVQLRQRFIALLALVAQKFPAEFTDLEGFFDSLTEEVKTLPVTSFEVMMSTSRMPPLSQVTLNANSFLPILCGKSTKRIHNVPSQADFEGEILILTGATQSFALNAKMSLIVEQLFFYMMDNDLLEATERLRIAVEHGIRERQSVYGSGTGKKGNAREEEQGRVVMHAASERLLGLLEVLEMSAGKKPQPRKEKSELLLFASFGSSLSSAPESESDDDD</sequence>
<feature type="region of interest" description="Disordered" evidence="1">
    <location>
        <begin position="280"/>
        <end position="336"/>
    </location>
</feature>
<dbReference type="Proteomes" id="UP000799291">
    <property type="component" value="Unassembled WGS sequence"/>
</dbReference>
<proteinExistence type="predicted"/>
<evidence type="ECO:0000313" key="2">
    <source>
        <dbReference type="EMBL" id="KAF2689835.1"/>
    </source>
</evidence>
<organism evidence="2 3">
    <name type="scientific">Lentithecium fluviatile CBS 122367</name>
    <dbReference type="NCBI Taxonomy" id="1168545"/>
    <lineage>
        <taxon>Eukaryota</taxon>
        <taxon>Fungi</taxon>
        <taxon>Dikarya</taxon>
        <taxon>Ascomycota</taxon>
        <taxon>Pezizomycotina</taxon>
        <taxon>Dothideomycetes</taxon>
        <taxon>Pleosporomycetidae</taxon>
        <taxon>Pleosporales</taxon>
        <taxon>Massarineae</taxon>
        <taxon>Lentitheciaceae</taxon>
        <taxon>Lentithecium</taxon>
    </lineage>
</organism>
<feature type="region of interest" description="Disordered" evidence="1">
    <location>
        <begin position="125"/>
        <end position="147"/>
    </location>
</feature>
<dbReference type="OrthoDB" id="5411773at2759"/>
<keyword evidence="3" id="KW-1185">Reference proteome</keyword>
<protein>
    <submittedName>
        <fullName evidence="2">Uncharacterized protein</fullName>
    </submittedName>
</protein>
<gene>
    <name evidence="2" type="ORF">K458DRAFT_439015</name>
</gene>
<feature type="compositionally biased region" description="Acidic residues" evidence="1">
    <location>
        <begin position="287"/>
        <end position="302"/>
    </location>
</feature>
<reference evidence="2" key="1">
    <citation type="journal article" date="2020" name="Stud. Mycol.">
        <title>101 Dothideomycetes genomes: a test case for predicting lifestyles and emergence of pathogens.</title>
        <authorList>
            <person name="Haridas S."/>
            <person name="Albert R."/>
            <person name="Binder M."/>
            <person name="Bloem J."/>
            <person name="Labutti K."/>
            <person name="Salamov A."/>
            <person name="Andreopoulos B."/>
            <person name="Baker S."/>
            <person name="Barry K."/>
            <person name="Bills G."/>
            <person name="Bluhm B."/>
            <person name="Cannon C."/>
            <person name="Castanera R."/>
            <person name="Culley D."/>
            <person name="Daum C."/>
            <person name="Ezra D."/>
            <person name="Gonzalez J."/>
            <person name="Henrissat B."/>
            <person name="Kuo A."/>
            <person name="Liang C."/>
            <person name="Lipzen A."/>
            <person name="Lutzoni F."/>
            <person name="Magnuson J."/>
            <person name="Mondo S."/>
            <person name="Nolan M."/>
            <person name="Ohm R."/>
            <person name="Pangilinan J."/>
            <person name="Park H.-J."/>
            <person name="Ramirez L."/>
            <person name="Alfaro M."/>
            <person name="Sun H."/>
            <person name="Tritt A."/>
            <person name="Yoshinaga Y."/>
            <person name="Zwiers L.-H."/>
            <person name="Turgeon B."/>
            <person name="Goodwin S."/>
            <person name="Spatafora J."/>
            <person name="Crous P."/>
            <person name="Grigoriev I."/>
        </authorList>
    </citation>
    <scope>NUCLEOTIDE SEQUENCE</scope>
    <source>
        <strain evidence="2">CBS 122367</strain>
    </source>
</reference>
<dbReference type="AlphaFoldDB" id="A0A6G1JI35"/>